<dbReference type="AlphaFoldDB" id="A0AAD9VJT2"/>
<dbReference type="GO" id="GO:0005634">
    <property type="term" value="C:nucleus"/>
    <property type="evidence" value="ECO:0007669"/>
    <property type="project" value="TreeGrafter"/>
</dbReference>
<dbReference type="InterPro" id="IPR026680">
    <property type="entry name" value="CCDC137"/>
</dbReference>
<evidence type="ECO:0000313" key="3">
    <source>
        <dbReference type="Proteomes" id="UP001258017"/>
    </source>
</evidence>
<evidence type="ECO:0008006" key="4">
    <source>
        <dbReference type="Google" id="ProtNLM"/>
    </source>
</evidence>
<feature type="compositionally biased region" description="Basic residues" evidence="1">
    <location>
        <begin position="187"/>
        <end position="200"/>
    </location>
</feature>
<name>A0AAD9VJT2_9HYME</name>
<feature type="compositionally biased region" description="Basic and acidic residues" evidence="1">
    <location>
        <begin position="13"/>
        <end position="29"/>
    </location>
</feature>
<gene>
    <name evidence="2" type="ORF">KPH14_005696</name>
</gene>
<proteinExistence type="predicted"/>
<accession>A0AAD9VJT2</accession>
<sequence>MGRKIPGKKHRGVKDPEKQRARRLAELETKINAPPKDVQEQAIPKSLEHVIRLKEAVKAGKIGKVKKVKKRKKNALICVGGERPKSLHPKSKPEKSVPIFQQKPGESNNRFLHRVSQETHAFINETAFEKKYNVVVDRNPETGEVEGLSKHPKDELDELERLRAKHKNIKKKKKSKEKEGEVNLTKSQKRKQKMQMKKKKKEEESVDYFETLQDEVKFGETVHAPPQLIVRPKKANIENTSKPGKKNLLLHSLLSKNDPANNNSTKLGSIDRSGKRKNLPASERRQLEKEQSNVIAAYRQLKARRFTDADS</sequence>
<keyword evidence="3" id="KW-1185">Reference proteome</keyword>
<feature type="region of interest" description="Disordered" evidence="1">
    <location>
        <begin position="1"/>
        <end position="40"/>
    </location>
</feature>
<protein>
    <recommendedName>
        <fullName evidence="4">Coiled-coil domain-containing protein 137</fullName>
    </recommendedName>
</protein>
<evidence type="ECO:0000313" key="2">
    <source>
        <dbReference type="EMBL" id="KAK2576335.1"/>
    </source>
</evidence>
<feature type="region of interest" description="Disordered" evidence="1">
    <location>
        <begin position="80"/>
        <end position="108"/>
    </location>
</feature>
<feature type="region of interest" description="Disordered" evidence="1">
    <location>
        <begin position="167"/>
        <end position="205"/>
    </location>
</feature>
<dbReference type="PANTHER" id="PTHR21838">
    <property type="entry name" value="COILED-COIL DOMAIN-CONTAINING PROTEIN 137"/>
    <property type="match status" value="1"/>
</dbReference>
<dbReference type="EMBL" id="JAIFRP010004406">
    <property type="protein sequence ID" value="KAK2576335.1"/>
    <property type="molecule type" value="Genomic_DNA"/>
</dbReference>
<reference evidence="2" key="1">
    <citation type="submission" date="2021-08" db="EMBL/GenBank/DDBJ databases">
        <authorList>
            <person name="Misof B."/>
            <person name="Oliver O."/>
            <person name="Podsiadlowski L."/>
            <person name="Donath A."/>
            <person name="Peters R."/>
            <person name="Mayer C."/>
            <person name="Rust J."/>
            <person name="Gunkel S."/>
            <person name="Lesny P."/>
            <person name="Martin S."/>
            <person name="Oeyen J.P."/>
            <person name="Petersen M."/>
            <person name="Panagiotis P."/>
            <person name="Wilbrandt J."/>
            <person name="Tanja T."/>
        </authorList>
    </citation>
    <scope>NUCLEOTIDE SEQUENCE</scope>
    <source>
        <strain evidence="2">GBR_01_08_01A</strain>
        <tissue evidence="2">Thorax + abdomen</tissue>
    </source>
</reference>
<dbReference type="PANTHER" id="PTHR21838:SF2">
    <property type="entry name" value="COILED-COIL DOMAIN-CONTAINING PROTEIN 137"/>
    <property type="match status" value="1"/>
</dbReference>
<comment type="caution">
    <text evidence="2">The sequence shown here is derived from an EMBL/GenBank/DDBJ whole genome shotgun (WGS) entry which is preliminary data.</text>
</comment>
<reference evidence="2" key="2">
    <citation type="journal article" date="2023" name="Commun. Biol.">
        <title>Intrasexual cuticular hydrocarbon dimorphism in a wasp sheds light on hydrocarbon biosynthesis genes in Hymenoptera.</title>
        <authorList>
            <person name="Moris V.C."/>
            <person name="Podsiadlowski L."/>
            <person name="Martin S."/>
            <person name="Oeyen J.P."/>
            <person name="Donath A."/>
            <person name="Petersen M."/>
            <person name="Wilbrandt J."/>
            <person name="Misof B."/>
            <person name="Liedtke D."/>
            <person name="Thamm M."/>
            <person name="Scheiner R."/>
            <person name="Schmitt T."/>
            <person name="Niehuis O."/>
        </authorList>
    </citation>
    <scope>NUCLEOTIDE SEQUENCE</scope>
    <source>
        <strain evidence="2">GBR_01_08_01A</strain>
    </source>
</reference>
<feature type="compositionally biased region" description="Basic residues" evidence="1">
    <location>
        <begin position="1"/>
        <end position="12"/>
    </location>
</feature>
<feature type="region of interest" description="Disordered" evidence="1">
    <location>
        <begin position="232"/>
        <end position="293"/>
    </location>
</feature>
<organism evidence="2 3">
    <name type="scientific">Odynerus spinipes</name>
    <dbReference type="NCBI Taxonomy" id="1348599"/>
    <lineage>
        <taxon>Eukaryota</taxon>
        <taxon>Metazoa</taxon>
        <taxon>Ecdysozoa</taxon>
        <taxon>Arthropoda</taxon>
        <taxon>Hexapoda</taxon>
        <taxon>Insecta</taxon>
        <taxon>Pterygota</taxon>
        <taxon>Neoptera</taxon>
        <taxon>Endopterygota</taxon>
        <taxon>Hymenoptera</taxon>
        <taxon>Apocrita</taxon>
        <taxon>Aculeata</taxon>
        <taxon>Vespoidea</taxon>
        <taxon>Vespidae</taxon>
        <taxon>Eumeninae</taxon>
        <taxon>Odynerus</taxon>
    </lineage>
</organism>
<dbReference type="Proteomes" id="UP001258017">
    <property type="component" value="Unassembled WGS sequence"/>
</dbReference>
<feature type="compositionally biased region" description="Low complexity" evidence="1">
    <location>
        <begin position="246"/>
        <end position="257"/>
    </location>
</feature>
<evidence type="ECO:0000256" key="1">
    <source>
        <dbReference type="SAM" id="MobiDB-lite"/>
    </source>
</evidence>
<feature type="compositionally biased region" description="Basic and acidic residues" evidence="1">
    <location>
        <begin position="282"/>
        <end position="291"/>
    </location>
</feature>
<feature type="compositionally biased region" description="Polar residues" evidence="1">
    <location>
        <begin position="258"/>
        <end position="267"/>
    </location>
</feature>